<reference evidence="4" key="1">
    <citation type="submission" date="2023-01" db="EMBL/GenBank/DDBJ databases">
        <title>Key to firefly adult light organ development and bioluminescence: homeobox transcription factors regulate luciferase expression and transportation to peroxisome.</title>
        <authorList>
            <person name="Fu X."/>
        </authorList>
    </citation>
    <scope>NUCLEOTIDE SEQUENCE [LARGE SCALE GENOMIC DNA]</scope>
</reference>
<organism evidence="3 4">
    <name type="scientific">Aquatica leii</name>
    <dbReference type="NCBI Taxonomy" id="1421715"/>
    <lineage>
        <taxon>Eukaryota</taxon>
        <taxon>Metazoa</taxon>
        <taxon>Ecdysozoa</taxon>
        <taxon>Arthropoda</taxon>
        <taxon>Hexapoda</taxon>
        <taxon>Insecta</taxon>
        <taxon>Pterygota</taxon>
        <taxon>Neoptera</taxon>
        <taxon>Endopterygota</taxon>
        <taxon>Coleoptera</taxon>
        <taxon>Polyphaga</taxon>
        <taxon>Elateriformia</taxon>
        <taxon>Elateroidea</taxon>
        <taxon>Lampyridae</taxon>
        <taxon>Luciolinae</taxon>
        <taxon>Aquatica</taxon>
    </lineage>
</organism>
<accession>A0AAN7QLS3</accession>
<dbReference type="Pfam" id="PF06602">
    <property type="entry name" value="Myotub-related"/>
    <property type="match status" value="1"/>
</dbReference>
<dbReference type="AlphaFoldDB" id="A0AAN7QLS3"/>
<evidence type="ECO:0000259" key="2">
    <source>
        <dbReference type="PROSITE" id="PS51339"/>
    </source>
</evidence>
<name>A0AAN7QLS3_9COLE</name>
<sequence length="124" mass="14301">MSPSISLTIIVPASVTDSALSRAVEHFRNRCCPVWVWGTHKGSALVRMSDLLSTITDRTQENIMLEHIRKSHNEKRQPYIMDLSKDCPSPKDIQISYLRLRDLCIPDSIRLFKTQDYKFYGLFG</sequence>
<evidence type="ECO:0000313" key="3">
    <source>
        <dbReference type="EMBL" id="KAK4883728.1"/>
    </source>
</evidence>
<dbReference type="InterPro" id="IPR029021">
    <property type="entry name" value="Prot-tyrosine_phosphatase-like"/>
</dbReference>
<comment type="similarity">
    <text evidence="1">Belongs to the protein-tyrosine phosphatase family. Non-receptor class myotubularin subfamily.</text>
</comment>
<dbReference type="PROSITE" id="PS51339">
    <property type="entry name" value="PPASE_MYOTUBULARIN"/>
    <property type="match status" value="1"/>
</dbReference>
<dbReference type="Proteomes" id="UP001353858">
    <property type="component" value="Unassembled WGS sequence"/>
</dbReference>
<evidence type="ECO:0000313" key="4">
    <source>
        <dbReference type="Proteomes" id="UP001353858"/>
    </source>
</evidence>
<feature type="domain" description="Myotubularin phosphatase" evidence="2">
    <location>
        <begin position="1"/>
        <end position="124"/>
    </location>
</feature>
<comment type="caution">
    <text evidence="3">The sequence shown here is derived from an EMBL/GenBank/DDBJ whole genome shotgun (WGS) entry which is preliminary data.</text>
</comment>
<gene>
    <name evidence="3" type="ORF">RN001_007047</name>
</gene>
<dbReference type="SUPFAM" id="SSF52799">
    <property type="entry name" value="(Phosphotyrosine protein) phosphatases II"/>
    <property type="match status" value="1"/>
</dbReference>
<protein>
    <recommendedName>
        <fullName evidence="2">Myotubularin phosphatase domain-containing protein</fullName>
    </recommendedName>
</protein>
<dbReference type="InterPro" id="IPR010569">
    <property type="entry name" value="Myotubularin-like_Pase_dom"/>
</dbReference>
<dbReference type="EMBL" id="JARPUR010000002">
    <property type="protein sequence ID" value="KAK4883728.1"/>
    <property type="molecule type" value="Genomic_DNA"/>
</dbReference>
<evidence type="ECO:0000256" key="1">
    <source>
        <dbReference type="ARBA" id="ARBA00007471"/>
    </source>
</evidence>
<keyword evidence="4" id="KW-1185">Reference proteome</keyword>
<proteinExistence type="inferred from homology"/>